<dbReference type="InterPro" id="IPR001173">
    <property type="entry name" value="Glyco_trans_2-like"/>
</dbReference>
<name>X1VPV7_9ZZZZ</name>
<organism evidence="2">
    <name type="scientific">marine sediment metagenome</name>
    <dbReference type="NCBI Taxonomy" id="412755"/>
    <lineage>
        <taxon>unclassified sequences</taxon>
        <taxon>metagenomes</taxon>
        <taxon>ecological metagenomes</taxon>
    </lineage>
</organism>
<gene>
    <name evidence="2" type="ORF">S12H4_54978</name>
</gene>
<protein>
    <recommendedName>
        <fullName evidence="1">Glycosyltransferase 2-like domain-containing protein</fullName>
    </recommendedName>
</protein>
<dbReference type="Gene3D" id="3.90.550.10">
    <property type="entry name" value="Spore Coat Polysaccharide Biosynthesis Protein SpsA, Chain A"/>
    <property type="match status" value="1"/>
</dbReference>
<dbReference type="SUPFAM" id="SSF53448">
    <property type="entry name" value="Nucleotide-diphospho-sugar transferases"/>
    <property type="match status" value="1"/>
</dbReference>
<evidence type="ECO:0000259" key="1">
    <source>
        <dbReference type="Pfam" id="PF00535"/>
    </source>
</evidence>
<reference evidence="2" key="1">
    <citation type="journal article" date="2014" name="Front. Microbiol.">
        <title>High frequency of phylogenetically diverse reductive dehalogenase-homologous genes in deep subseafloor sedimentary metagenomes.</title>
        <authorList>
            <person name="Kawai M."/>
            <person name="Futagami T."/>
            <person name="Toyoda A."/>
            <person name="Takaki Y."/>
            <person name="Nishi S."/>
            <person name="Hori S."/>
            <person name="Arai W."/>
            <person name="Tsubouchi T."/>
            <person name="Morono Y."/>
            <person name="Uchiyama I."/>
            <person name="Ito T."/>
            <person name="Fujiyama A."/>
            <person name="Inagaki F."/>
            <person name="Takami H."/>
        </authorList>
    </citation>
    <scope>NUCLEOTIDE SEQUENCE</scope>
    <source>
        <strain evidence="2">Expedition CK06-06</strain>
    </source>
</reference>
<dbReference type="Pfam" id="PF00535">
    <property type="entry name" value="Glycos_transf_2"/>
    <property type="match status" value="1"/>
</dbReference>
<feature type="domain" description="Glycosyltransferase 2-like" evidence="1">
    <location>
        <begin position="64"/>
        <end position="165"/>
    </location>
</feature>
<dbReference type="PANTHER" id="PTHR43179:SF7">
    <property type="entry name" value="RHAMNOSYLTRANSFERASE WBBL"/>
    <property type="match status" value="1"/>
</dbReference>
<accession>X1VPV7</accession>
<dbReference type="CDD" id="cd00761">
    <property type="entry name" value="Glyco_tranf_GTA_type"/>
    <property type="match status" value="1"/>
</dbReference>
<evidence type="ECO:0000313" key="2">
    <source>
        <dbReference type="EMBL" id="GAJ18621.1"/>
    </source>
</evidence>
<proteinExistence type="predicted"/>
<dbReference type="PANTHER" id="PTHR43179">
    <property type="entry name" value="RHAMNOSYLTRANSFERASE WBBL"/>
    <property type="match status" value="1"/>
</dbReference>
<dbReference type="InterPro" id="IPR029044">
    <property type="entry name" value="Nucleotide-diphossugar_trans"/>
</dbReference>
<dbReference type="EMBL" id="BARW01035210">
    <property type="protein sequence ID" value="GAJ18621.1"/>
    <property type="molecule type" value="Genomic_DNA"/>
</dbReference>
<comment type="caution">
    <text evidence="2">The sequence shown here is derived from an EMBL/GenBank/DDBJ whole genome shotgun (WGS) entry which is preliminary data.</text>
</comment>
<dbReference type="AlphaFoldDB" id="X1VPV7"/>
<sequence length="208" mass="23870">MRLIFKATERKPTHLANDARFFDGNVKDLPPRRAEKLLQTYPDNFQIFGYPPPLTKLSSTPLVSILIPQRGRPNHIKKCLELILKNTTYPNYEIILICDRDDMNSVATIPQHKKIKVVTDPFPTRQMFVGKINYGFRISTGEYLVYLANDIEVSKNWLSEAMKTMLGVFSDKAGLVGFNHGDPQKHAYHGLISRRFVNQYLKGNIFSL</sequence>